<name>A0A1S2LJ71_9BACI</name>
<dbReference type="InterPro" id="IPR024385">
    <property type="entry name" value="DUF3854"/>
</dbReference>
<dbReference type="AlphaFoldDB" id="A0A1S2LJ71"/>
<feature type="domain" description="DUF3854" evidence="1">
    <location>
        <begin position="394"/>
        <end position="452"/>
    </location>
</feature>
<evidence type="ECO:0000313" key="2">
    <source>
        <dbReference type="EMBL" id="OIJ11505.1"/>
    </source>
</evidence>
<reference evidence="2 3" key="1">
    <citation type="submission" date="2016-10" db="EMBL/GenBank/DDBJ databases">
        <title>Draft genome sequences of four alkaliphilic bacteria belonging to the Anaerobacillus genus.</title>
        <authorList>
            <person name="Bassil N.M."/>
            <person name="Lloyd J.R."/>
        </authorList>
    </citation>
    <scope>NUCLEOTIDE SEQUENCE [LARGE SCALE GENOMIC DNA]</scope>
    <source>
        <strain evidence="2 3">DSM 15340</strain>
    </source>
</reference>
<dbReference type="GO" id="GO:0008270">
    <property type="term" value="F:zinc ion binding"/>
    <property type="evidence" value="ECO:0007669"/>
    <property type="project" value="InterPro"/>
</dbReference>
<evidence type="ECO:0000313" key="3">
    <source>
        <dbReference type="Proteomes" id="UP000180098"/>
    </source>
</evidence>
<dbReference type="SUPFAM" id="SSF57783">
    <property type="entry name" value="Zinc beta-ribbon"/>
    <property type="match status" value="1"/>
</dbReference>
<dbReference type="GO" id="GO:0003677">
    <property type="term" value="F:DNA binding"/>
    <property type="evidence" value="ECO:0007669"/>
    <property type="project" value="InterPro"/>
</dbReference>
<dbReference type="InterPro" id="IPR036977">
    <property type="entry name" value="DNA_primase_Znf_CHC2"/>
</dbReference>
<sequence>MRRISKDTIQKAKEVDLVFLAEQLGDQLNRVGQSYFTYRNEGESTPSLSINPNKGIWKDFAGTAGGSDAISYYYYRINYSESYPKGSEFFEMVEKVCELCGITIEYEDGQSREFNNVEYKPREIIVKESEKASPEQLNKVYKVMLKEFSLQQQHVEHLKEVRRINVHTANLRSYGSIIQDKKERYIKTKAIKQSVGNLEGVPGFAEIKGKYGLYWSVVGRSGMLIPFRNINNQLVGFQVMYDERPQLIKADGDLLVQMKDYNNFSIIQKSTGELIGEANRDQLPISNELGSISIKLGQKYGWFSSPINPSIGIYNGAEIGDPLPYHAAVPSKALADWDIFQDNIRNHMNVDEIWWGEGPLKGDIASDFTQKLHLQVAGVSQWRLLLEPTKQLKPKRIVIAFDADAQDKEDTVGLNVFNAVKEAKKELQPLGIDVAIAMWPSNVAKGIDDLFHAGYKPKIIDIP</sequence>
<dbReference type="Pfam" id="PF12965">
    <property type="entry name" value="DUF3854"/>
    <property type="match status" value="1"/>
</dbReference>
<dbReference type="Gene3D" id="3.90.580.10">
    <property type="entry name" value="Zinc finger, CHC2-type domain"/>
    <property type="match status" value="1"/>
</dbReference>
<evidence type="ECO:0000259" key="1">
    <source>
        <dbReference type="Pfam" id="PF12965"/>
    </source>
</evidence>
<organism evidence="2 3">
    <name type="scientific">Anaerobacillus arseniciselenatis</name>
    <dbReference type="NCBI Taxonomy" id="85682"/>
    <lineage>
        <taxon>Bacteria</taxon>
        <taxon>Bacillati</taxon>
        <taxon>Bacillota</taxon>
        <taxon>Bacilli</taxon>
        <taxon>Bacillales</taxon>
        <taxon>Bacillaceae</taxon>
        <taxon>Anaerobacillus</taxon>
    </lineage>
</organism>
<keyword evidence="3" id="KW-1185">Reference proteome</keyword>
<accession>A0A1S2LJ71</accession>
<protein>
    <recommendedName>
        <fullName evidence="1">DUF3854 domain-containing protein</fullName>
    </recommendedName>
</protein>
<comment type="caution">
    <text evidence="2">The sequence shown here is derived from an EMBL/GenBank/DDBJ whole genome shotgun (WGS) entry which is preliminary data.</text>
</comment>
<dbReference type="EMBL" id="MLQQ01000027">
    <property type="protein sequence ID" value="OIJ11505.1"/>
    <property type="molecule type" value="Genomic_DNA"/>
</dbReference>
<dbReference type="RefSeq" id="WP_071313645.1">
    <property type="nucleotide sequence ID" value="NZ_MLQQ01000027.1"/>
</dbReference>
<dbReference type="Proteomes" id="UP000180098">
    <property type="component" value="Unassembled WGS sequence"/>
</dbReference>
<dbReference type="GO" id="GO:0006260">
    <property type="term" value="P:DNA replication"/>
    <property type="evidence" value="ECO:0007669"/>
    <property type="project" value="InterPro"/>
</dbReference>
<proteinExistence type="predicted"/>
<gene>
    <name evidence="2" type="ORF">BKP35_12235</name>
</gene>